<proteinExistence type="predicted"/>
<keyword evidence="1" id="KW-1133">Transmembrane helix</keyword>
<accession>A0A7W4UQV5</accession>
<protein>
    <submittedName>
        <fullName evidence="2">Low temperature requirement protein LtrA</fullName>
    </submittedName>
</protein>
<dbReference type="InterPro" id="IPR010640">
    <property type="entry name" value="Low_temperature_requirement_A"/>
</dbReference>
<dbReference type="EMBL" id="JACHWJ010000004">
    <property type="protein sequence ID" value="MBB2958853.1"/>
    <property type="molecule type" value="Genomic_DNA"/>
</dbReference>
<organism evidence="2 3">
    <name type="scientific">Pseudoclavibacter helvolus</name>
    <dbReference type="NCBI Taxonomy" id="255205"/>
    <lineage>
        <taxon>Bacteria</taxon>
        <taxon>Bacillati</taxon>
        <taxon>Actinomycetota</taxon>
        <taxon>Actinomycetes</taxon>
        <taxon>Micrococcales</taxon>
        <taxon>Microbacteriaceae</taxon>
        <taxon>Pseudoclavibacter</taxon>
    </lineage>
</organism>
<dbReference type="AlphaFoldDB" id="A0A7W4UQV5"/>
<evidence type="ECO:0000313" key="2">
    <source>
        <dbReference type="EMBL" id="MBB2958853.1"/>
    </source>
</evidence>
<reference evidence="2 3" key="1">
    <citation type="submission" date="2020-08" db="EMBL/GenBank/DDBJ databases">
        <title>Sequencing the genomes of 1000 actinobacteria strains.</title>
        <authorList>
            <person name="Klenk H.-P."/>
        </authorList>
    </citation>
    <scope>NUCLEOTIDE SEQUENCE [LARGE SCALE GENOMIC DNA]</scope>
    <source>
        <strain evidence="2 3">DSM 20419</strain>
    </source>
</reference>
<keyword evidence="1" id="KW-0812">Transmembrane</keyword>
<evidence type="ECO:0000313" key="3">
    <source>
        <dbReference type="Proteomes" id="UP000545286"/>
    </source>
</evidence>
<comment type="caution">
    <text evidence="2">The sequence shown here is derived from an EMBL/GenBank/DDBJ whole genome shotgun (WGS) entry which is preliminary data.</text>
</comment>
<feature type="transmembrane region" description="Helical" evidence="1">
    <location>
        <begin position="114"/>
        <end position="135"/>
    </location>
</feature>
<sequence length="157" mass="17224">MARAPHRRTLLAIIALGEGVFGTIAAVTTVTTEYGWSFDAIVLVIVGMVLIFGMWWVYFMVPAAEVLHVHRERSFPWGYGHFFIFASIAATGAGLHVVAYTFDEHYHVSDATALLSVAIPVLIFLLAVFAIYAYLVRSLDTFHIALAAGPSRCLLPP</sequence>
<feature type="transmembrane region" description="Helical" evidence="1">
    <location>
        <begin position="82"/>
        <end position="102"/>
    </location>
</feature>
<dbReference type="Proteomes" id="UP000545286">
    <property type="component" value="Unassembled WGS sequence"/>
</dbReference>
<keyword evidence="1" id="KW-0472">Membrane</keyword>
<feature type="transmembrane region" description="Helical" evidence="1">
    <location>
        <begin position="41"/>
        <end position="61"/>
    </location>
</feature>
<evidence type="ECO:0000256" key="1">
    <source>
        <dbReference type="SAM" id="Phobius"/>
    </source>
</evidence>
<name>A0A7W4UQV5_9MICO</name>
<dbReference type="Pfam" id="PF06772">
    <property type="entry name" value="LtrA"/>
    <property type="match status" value="1"/>
</dbReference>
<gene>
    <name evidence="2" type="ORF">FHX72_002999</name>
</gene>
<keyword evidence="3" id="KW-1185">Reference proteome</keyword>